<dbReference type="InterPro" id="IPR052929">
    <property type="entry name" value="RNase_H-like_EbsB-rel"/>
</dbReference>
<evidence type="ECO:0000313" key="3">
    <source>
        <dbReference type="Proteomes" id="UP001324115"/>
    </source>
</evidence>
<accession>A0AAN7I7D7</accession>
<dbReference type="GO" id="GO:0004523">
    <property type="term" value="F:RNA-DNA hybrid ribonuclease activity"/>
    <property type="evidence" value="ECO:0007669"/>
    <property type="project" value="InterPro"/>
</dbReference>
<proteinExistence type="predicted"/>
<evidence type="ECO:0000313" key="2">
    <source>
        <dbReference type="EMBL" id="KAK4557757.1"/>
    </source>
</evidence>
<evidence type="ECO:0000259" key="1">
    <source>
        <dbReference type="Pfam" id="PF13456"/>
    </source>
</evidence>
<dbReference type="InterPro" id="IPR044730">
    <property type="entry name" value="RNase_H-like_dom_plant"/>
</dbReference>
<dbReference type="Pfam" id="PF13456">
    <property type="entry name" value="RVT_3"/>
    <property type="match status" value="1"/>
</dbReference>
<reference evidence="2 3" key="1">
    <citation type="journal article" date="2023" name="G3 (Bethesda)">
        <title>A haplotype-resolved chromosome-scale genome for Quercus rubra L. provides insights into the genetics of adaptive traits for red oak species.</title>
        <authorList>
            <person name="Kapoor B."/>
            <person name="Jenkins J."/>
            <person name="Schmutz J."/>
            <person name="Zhebentyayeva T."/>
            <person name="Kuelheim C."/>
            <person name="Coggeshall M."/>
            <person name="Heim C."/>
            <person name="Lasky J.R."/>
            <person name="Leites L."/>
            <person name="Islam-Faridi N."/>
            <person name="Romero-Severson J."/>
            <person name="DeLeo V.L."/>
            <person name="Lucas S.M."/>
            <person name="Lazic D."/>
            <person name="Gailing O."/>
            <person name="Carlson J."/>
            <person name="Staton M."/>
        </authorList>
    </citation>
    <scope>NUCLEOTIDE SEQUENCE [LARGE SCALE GENOMIC DNA]</scope>
    <source>
        <strain evidence="2">Pseudo-F2</strain>
    </source>
</reference>
<gene>
    <name evidence="2" type="ORF">RGQ29_007499</name>
</gene>
<dbReference type="AlphaFoldDB" id="A0AAN7I7D7"/>
<dbReference type="InterPro" id="IPR002156">
    <property type="entry name" value="RNaseH_domain"/>
</dbReference>
<feature type="domain" description="RNase H type-1" evidence="1">
    <location>
        <begin position="240"/>
        <end position="345"/>
    </location>
</feature>
<dbReference type="CDD" id="cd06222">
    <property type="entry name" value="RNase_H_like"/>
    <property type="match status" value="1"/>
</dbReference>
<dbReference type="EMBL" id="JAXUIC010000012">
    <property type="protein sequence ID" value="KAK4557757.1"/>
    <property type="molecule type" value="Genomic_DNA"/>
</dbReference>
<dbReference type="PANTHER" id="PTHR47074:SF11">
    <property type="entry name" value="REVERSE TRANSCRIPTASE-LIKE PROTEIN"/>
    <property type="match status" value="1"/>
</dbReference>
<organism evidence="2 3">
    <name type="scientific">Quercus rubra</name>
    <name type="common">Northern red oak</name>
    <name type="synonym">Quercus borealis</name>
    <dbReference type="NCBI Taxonomy" id="3512"/>
    <lineage>
        <taxon>Eukaryota</taxon>
        <taxon>Viridiplantae</taxon>
        <taxon>Streptophyta</taxon>
        <taxon>Embryophyta</taxon>
        <taxon>Tracheophyta</taxon>
        <taxon>Spermatophyta</taxon>
        <taxon>Magnoliopsida</taxon>
        <taxon>eudicotyledons</taxon>
        <taxon>Gunneridae</taxon>
        <taxon>Pentapetalae</taxon>
        <taxon>rosids</taxon>
        <taxon>fabids</taxon>
        <taxon>Fagales</taxon>
        <taxon>Fagaceae</taxon>
        <taxon>Quercus</taxon>
    </lineage>
</organism>
<dbReference type="GO" id="GO:0003676">
    <property type="term" value="F:nucleic acid binding"/>
    <property type="evidence" value="ECO:0007669"/>
    <property type="project" value="InterPro"/>
</dbReference>
<dbReference type="PANTHER" id="PTHR47074">
    <property type="entry name" value="BNAC02G40300D PROTEIN"/>
    <property type="match status" value="1"/>
</dbReference>
<name>A0AAN7I7D7_QUERU</name>
<dbReference type="Proteomes" id="UP001324115">
    <property type="component" value="Unassembled WGS sequence"/>
</dbReference>
<keyword evidence="3" id="KW-1185">Reference proteome</keyword>
<sequence length="367" mass="41038">MAARGMVRQAHLTPSLLSANAKVADFIDADSGWWNVYLLDRVFLSFEAQKIKFIPLCLAPREDTLIWPKSKDGQYSMKLDYQLLCARESSGSASGSTNEVNRKMWLRRKVVLSNSCTSCNREPKSVIHALWGCEKVKVAWGTNFDELRIATNQALSFVDLFRLVLQNPRGAKGFIMVCWFIWNRRNEIRLNEAVAPLEKTSDLAQKYLVDFQQQRAKSTSKKLSRKVIWKPPDTGLLKTNFDGPVFEDLGAVGIGIMVRNSSSEALAALFEIIPLPSSIVVLETIAARRAILFTRELGCSGSIMEGDSEEAILAIKNQSFQHLLVGHLVNDIQVDNAMSCLSTCSSTASEIVFSCFSLDELHSFKYL</sequence>
<comment type="caution">
    <text evidence="2">The sequence shown here is derived from an EMBL/GenBank/DDBJ whole genome shotgun (WGS) entry which is preliminary data.</text>
</comment>
<protein>
    <recommendedName>
        <fullName evidence="1">RNase H type-1 domain-containing protein</fullName>
    </recommendedName>
</protein>